<comment type="subcellular location">
    <subcellularLocation>
        <location evidence="1">Membrane</location>
        <topology evidence="1">Multi-pass membrane protein</topology>
    </subcellularLocation>
</comment>
<keyword evidence="3 5" id="KW-1133">Transmembrane helix</keyword>
<dbReference type="InterPro" id="IPR036640">
    <property type="entry name" value="ABC1_TM_sf"/>
</dbReference>
<evidence type="ECO:0000256" key="3">
    <source>
        <dbReference type="ARBA" id="ARBA00022989"/>
    </source>
</evidence>
<accession>A0A9D4N1V1</accession>
<feature type="domain" description="ABC transmembrane type-1" evidence="6">
    <location>
        <begin position="198"/>
        <end position="445"/>
    </location>
</feature>
<reference evidence="7" key="1">
    <citation type="journal article" date="2019" name="bioRxiv">
        <title>The Genome of the Zebra Mussel, Dreissena polymorpha: A Resource for Invasive Species Research.</title>
        <authorList>
            <person name="McCartney M.A."/>
            <person name="Auch B."/>
            <person name="Kono T."/>
            <person name="Mallez S."/>
            <person name="Zhang Y."/>
            <person name="Obille A."/>
            <person name="Becker A."/>
            <person name="Abrahante J.E."/>
            <person name="Garbe J."/>
            <person name="Badalamenti J.P."/>
            <person name="Herman A."/>
            <person name="Mangelson H."/>
            <person name="Liachko I."/>
            <person name="Sullivan S."/>
            <person name="Sone E.D."/>
            <person name="Koren S."/>
            <person name="Silverstein K.A.T."/>
            <person name="Beckman K.B."/>
            <person name="Gohl D.M."/>
        </authorList>
    </citation>
    <scope>NUCLEOTIDE SEQUENCE</scope>
    <source>
        <strain evidence="7">Duluth1</strain>
        <tissue evidence="7">Whole animal</tissue>
    </source>
</reference>
<evidence type="ECO:0000256" key="4">
    <source>
        <dbReference type="ARBA" id="ARBA00023136"/>
    </source>
</evidence>
<feature type="transmembrane region" description="Helical" evidence="5">
    <location>
        <begin position="100"/>
        <end position="120"/>
    </location>
</feature>
<gene>
    <name evidence="7" type="ORF">DPMN_010242</name>
</gene>
<name>A0A9D4N1V1_DREPO</name>
<keyword evidence="4 5" id="KW-0472">Membrane</keyword>
<dbReference type="PANTHER" id="PTHR43394">
    <property type="entry name" value="ATP-DEPENDENT PERMEASE MDL1, MITOCHONDRIAL"/>
    <property type="match status" value="1"/>
</dbReference>
<evidence type="ECO:0000313" key="8">
    <source>
        <dbReference type="Proteomes" id="UP000828390"/>
    </source>
</evidence>
<dbReference type="EMBL" id="JAIWYP010000001">
    <property type="protein sequence ID" value="KAH3886240.1"/>
    <property type="molecule type" value="Genomic_DNA"/>
</dbReference>
<dbReference type="Gene3D" id="1.20.1560.10">
    <property type="entry name" value="ABC transporter type 1, transmembrane domain"/>
    <property type="match status" value="1"/>
</dbReference>
<dbReference type="PROSITE" id="PS50929">
    <property type="entry name" value="ABC_TM1F"/>
    <property type="match status" value="1"/>
</dbReference>
<sequence>MRCTEINLTDMQVHENTKQTMPIKGIVDEKNRMWIGLFIVTVLELISSLPAMIWPCGSSTEWNIDTFYDIINGVPIKALLILILALIIGILTGKIGQKNVNTFGAVTLGFIALVILYEFVKIFAAITDGNFDTLTTFCKMSIIASPICGLLQLSMLLGILGDARLKRDDQNVVTPKAYEFLMQFNKPEIPKMLLGWTFLCVSSMAQVMATIYFGQAVDSALDKKGDIRPNLGCMGTAGLVGYLCTMCRCWLLNRADLQTVEGIRKQMLNRIKNNEQAVFEKFKIDQLLRILTFDTQALPNIATWSKSVRYLLQIFGSLVGLFILNASLTICVLGVILVISLTSIFFGYHINKLQNKPKDRLTCVEDNAQNARATLEHDMKQVRKTETRLLILGVVTEGVVGWLLTAATVIVLYYGGTLLNKHADDPEKGISAGELTAIVLFLVQMGLASGYTLWSDSEPKQKIIEARKRVIELHTFLENGRPD</sequence>
<keyword evidence="8" id="KW-1185">Reference proteome</keyword>
<dbReference type="Pfam" id="PF00664">
    <property type="entry name" value="ABC_membrane"/>
    <property type="match status" value="1"/>
</dbReference>
<comment type="caution">
    <text evidence="7">The sequence shown here is derived from an EMBL/GenBank/DDBJ whole genome shotgun (WGS) entry which is preliminary data.</text>
</comment>
<feature type="transmembrane region" description="Helical" evidence="5">
    <location>
        <begin position="74"/>
        <end position="93"/>
    </location>
</feature>
<feature type="transmembrane region" description="Helical" evidence="5">
    <location>
        <begin position="435"/>
        <end position="454"/>
    </location>
</feature>
<dbReference type="GO" id="GO:0015421">
    <property type="term" value="F:ABC-type oligopeptide transporter activity"/>
    <property type="evidence" value="ECO:0007669"/>
    <property type="project" value="TreeGrafter"/>
</dbReference>
<evidence type="ECO:0000259" key="6">
    <source>
        <dbReference type="PROSITE" id="PS50929"/>
    </source>
</evidence>
<evidence type="ECO:0000313" key="7">
    <source>
        <dbReference type="EMBL" id="KAH3886240.1"/>
    </source>
</evidence>
<protein>
    <recommendedName>
        <fullName evidence="6">ABC transmembrane type-1 domain-containing protein</fullName>
    </recommendedName>
</protein>
<feature type="transmembrane region" description="Helical" evidence="5">
    <location>
        <begin position="34"/>
        <end position="54"/>
    </location>
</feature>
<feature type="transmembrane region" description="Helical" evidence="5">
    <location>
        <begin position="315"/>
        <end position="348"/>
    </location>
</feature>
<evidence type="ECO:0000256" key="1">
    <source>
        <dbReference type="ARBA" id="ARBA00004141"/>
    </source>
</evidence>
<dbReference type="Proteomes" id="UP000828390">
    <property type="component" value="Unassembled WGS sequence"/>
</dbReference>
<feature type="transmembrane region" description="Helical" evidence="5">
    <location>
        <begin position="192"/>
        <end position="213"/>
    </location>
</feature>
<dbReference type="SUPFAM" id="SSF90123">
    <property type="entry name" value="ABC transporter transmembrane region"/>
    <property type="match status" value="1"/>
</dbReference>
<proteinExistence type="predicted"/>
<reference evidence="7" key="2">
    <citation type="submission" date="2020-11" db="EMBL/GenBank/DDBJ databases">
        <authorList>
            <person name="McCartney M.A."/>
            <person name="Auch B."/>
            <person name="Kono T."/>
            <person name="Mallez S."/>
            <person name="Becker A."/>
            <person name="Gohl D.M."/>
            <person name="Silverstein K.A.T."/>
            <person name="Koren S."/>
            <person name="Bechman K.B."/>
            <person name="Herman A."/>
            <person name="Abrahante J.E."/>
            <person name="Garbe J."/>
        </authorList>
    </citation>
    <scope>NUCLEOTIDE SEQUENCE</scope>
    <source>
        <strain evidence="7">Duluth1</strain>
        <tissue evidence="7">Whole animal</tissue>
    </source>
</reference>
<dbReference type="GO" id="GO:0005524">
    <property type="term" value="F:ATP binding"/>
    <property type="evidence" value="ECO:0007669"/>
    <property type="project" value="InterPro"/>
</dbReference>
<dbReference type="AlphaFoldDB" id="A0A9D4N1V1"/>
<dbReference type="InterPro" id="IPR039421">
    <property type="entry name" value="Type_1_exporter"/>
</dbReference>
<feature type="transmembrane region" description="Helical" evidence="5">
    <location>
        <begin position="389"/>
        <end position="415"/>
    </location>
</feature>
<evidence type="ECO:0000256" key="2">
    <source>
        <dbReference type="ARBA" id="ARBA00022692"/>
    </source>
</evidence>
<dbReference type="GO" id="GO:0016020">
    <property type="term" value="C:membrane"/>
    <property type="evidence" value="ECO:0007669"/>
    <property type="project" value="UniProtKB-SubCell"/>
</dbReference>
<dbReference type="PANTHER" id="PTHR43394:SF1">
    <property type="entry name" value="ATP-BINDING CASSETTE SUB-FAMILY B MEMBER 10, MITOCHONDRIAL"/>
    <property type="match status" value="1"/>
</dbReference>
<dbReference type="InterPro" id="IPR011527">
    <property type="entry name" value="ABC1_TM_dom"/>
</dbReference>
<keyword evidence="2 5" id="KW-0812">Transmembrane</keyword>
<feature type="transmembrane region" description="Helical" evidence="5">
    <location>
        <begin position="140"/>
        <end position="160"/>
    </location>
</feature>
<organism evidence="7 8">
    <name type="scientific">Dreissena polymorpha</name>
    <name type="common">Zebra mussel</name>
    <name type="synonym">Mytilus polymorpha</name>
    <dbReference type="NCBI Taxonomy" id="45954"/>
    <lineage>
        <taxon>Eukaryota</taxon>
        <taxon>Metazoa</taxon>
        <taxon>Spiralia</taxon>
        <taxon>Lophotrochozoa</taxon>
        <taxon>Mollusca</taxon>
        <taxon>Bivalvia</taxon>
        <taxon>Autobranchia</taxon>
        <taxon>Heteroconchia</taxon>
        <taxon>Euheterodonta</taxon>
        <taxon>Imparidentia</taxon>
        <taxon>Neoheterodontei</taxon>
        <taxon>Myida</taxon>
        <taxon>Dreissenoidea</taxon>
        <taxon>Dreissenidae</taxon>
        <taxon>Dreissena</taxon>
    </lineage>
</organism>
<evidence type="ECO:0000256" key="5">
    <source>
        <dbReference type="SAM" id="Phobius"/>
    </source>
</evidence>